<dbReference type="AlphaFoldDB" id="A0AAV3STI0"/>
<evidence type="ECO:0000256" key="4">
    <source>
        <dbReference type="ARBA" id="ARBA00022840"/>
    </source>
</evidence>
<keyword evidence="3" id="KW-0547">Nucleotide-binding</keyword>
<dbReference type="GO" id="GO:0015833">
    <property type="term" value="P:peptide transport"/>
    <property type="evidence" value="ECO:0007669"/>
    <property type="project" value="InterPro"/>
</dbReference>
<reference evidence="6" key="2">
    <citation type="submission" date="2023-12" db="EMBL/GenBank/DDBJ databases">
        <authorList>
            <person name="Sun Q."/>
            <person name="Inoue M."/>
        </authorList>
    </citation>
    <scope>NUCLEOTIDE SEQUENCE</scope>
    <source>
        <strain evidence="6">JCM 14265</strain>
    </source>
</reference>
<reference evidence="6" key="1">
    <citation type="journal article" date="2014" name="Int. J. Syst. Evol. Microbiol.">
        <title>Complete genome sequence of Corynebacterium casei LMG S-19264T (=DSM 44701T), isolated from a smear-ripened cheese.</title>
        <authorList>
            <consortium name="US DOE Joint Genome Institute (JGI-PGF)"/>
            <person name="Walter F."/>
            <person name="Albersmeier A."/>
            <person name="Kalinowski J."/>
            <person name="Ruckert C."/>
        </authorList>
    </citation>
    <scope>NUCLEOTIDE SEQUENCE</scope>
    <source>
        <strain evidence="6">JCM 14265</strain>
    </source>
</reference>
<gene>
    <name evidence="7" type="ORF">ABNG02_16270</name>
    <name evidence="6" type="ORF">GCM10008994_21010</name>
</gene>
<dbReference type="RefSeq" id="WP_343778893.1">
    <property type="nucleotide sequence ID" value="NZ_BAAADQ010000012.1"/>
</dbReference>
<dbReference type="Pfam" id="PF00005">
    <property type="entry name" value="ABC_tran"/>
    <property type="match status" value="1"/>
</dbReference>
<dbReference type="InterPro" id="IPR003593">
    <property type="entry name" value="AAA+_ATPase"/>
</dbReference>
<dbReference type="InterPro" id="IPR017871">
    <property type="entry name" value="ABC_transporter-like_CS"/>
</dbReference>
<dbReference type="FunFam" id="3.40.50.300:FF:000016">
    <property type="entry name" value="Oligopeptide ABC transporter ATP-binding component"/>
    <property type="match status" value="1"/>
</dbReference>
<dbReference type="EMBL" id="JBEDNW010000011">
    <property type="protein sequence ID" value="MEZ3168869.1"/>
    <property type="molecule type" value="Genomic_DNA"/>
</dbReference>
<dbReference type="Proteomes" id="UP001567571">
    <property type="component" value="Unassembled WGS sequence"/>
</dbReference>
<dbReference type="Gene3D" id="3.40.50.300">
    <property type="entry name" value="P-loop containing nucleotide triphosphate hydrolases"/>
    <property type="match status" value="1"/>
</dbReference>
<feature type="domain" description="ABC transporter" evidence="5">
    <location>
        <begin position="21"/>
        <end position="275"/>
    </location>
</feature>
<dbReference type="PANTHER" id="PTHR43776">
    <property type="entry name" value="TRANSPORT ATP-BINDING PROTEIN"/>
    <property type="match status" value="1"/>
</dbReference>
<dbReference type="GO" id="GO:0005524">
    <property type="term" value="F:ATP binding"/>
    <property type="evidence" value="ECO:0007669"/>
    <property type="project" value="UniProtKB-KW"/>
</dbReference>
<accession>A0AAV3STI0</accession>
<keyword evidence="2" id="KW-0813">Transport</keyword>
<dbReference type="InterPro" id="IPR050319">
    <property type="entry name" value="ABC_transp_ATP-bind"/>
</dbReference>
<dbReference type="PROSITE" id="PS00211">
    <property type="entry name" value="ABC_TRANSPORTER_1"/>
    <property type="match status" value="1"/>
</dbReference>
<evidence type="ECO:0000313" key="8">
    <source>
        <dbReference type="Proteomes" id="UP001501425"/>
    </source>
</evidence>
<dbReference type="NCBIfam" id="TIGR01727">
    <property type="entry name" value="oligo_HPY"/>
    <property type="match status" value="1"/>
</dbReference>
<dbReference type="InterPro" id="IPR027417">
    <property type="entry name" value="P-loop_NTPase"/>
</dbReference>
<dbReference type="InterPro" id="IPR003439">
    <property type="entry name" value="ABC_transporter-like_ATP-bd"/>
</dbReference>
<evidence type="ECO:0000313" key="6">
    <source>
        <dbReference type="EMBL" id="GAA0545884.1"/>
    </source>
</evidence>
<dbReference type="SUPFAM" id="SSF52540">
    <property type="entry name" value="P-loop containing nucleoside triphosphate hydrolases"/>
    <property type="match status" value="1"/>
</dbReference>
<dbReference type="PROSITE" id="PS50893">
    <property type="entry name" value="ABC_TRANSPORTER_2"/>
    <property type="match status" value="1"/>
</dbReference>
<dbReference type="SMART" id="SM00382">
    <property type="entry name" value="AAA"/>
    <property type="match status" value="1"/>
</dbReference>
<protein>
    <submittedName>
        <fullName evidence="7">ABC transporter ATP-binding protein</fullName>
    </submittedName>
</protein>
<proteinExistence type="inferred from homology"/>
<sequence>MSRSFTTSREGVSDPSRETILEIRGLKKHFDLGGSFLDKLLGERGTVQAVDGVDLNIYEGEILAVVGESGCGKSTLAKTILNLEEPTSGSVNYRGDDITGLEEKEMRSYRKEMQMIFQDPGGSLNPRKTIGTILTTPLKVHGIGDSKEEREEIAKTALEDAGLEASHFNRYPRQFSGGQQQRVGLARALALEPDLLVADEPVSKLDVSVQAQILNRLLDLQSEYNLSMMFIAHDLSVVRHIADRVAVMYLGQVVEVAPVEELFENPQHPYTRSLLSAVPRVDPRAGDDRITLEGTVPTPIDPPSGCRFHTRCPAVIPPESWTHDQTLFKAAFTYRIALGNEEVEVGSIRDRIEVGDREASDDEVVQYMLEHTYSGELDATPSGVLGTLKSATERYVDGERETATEMLREAFSSPCVDEHPSMVEALDGHVAACHRVDTEAPGERYPDA</sequence>
<evidence type="ECO:0000313" key="7">
    <source>
        <dbReference type="EMBL" id="MEZ3168869.1"/>
    </source>
</evidence>
<organism evidence="6 8">
    <name type="scientific">Halorubrum ejinorense</name>
    <dbReference type="NCBI Taxonomy" id="425309"/>
    <lineage>
        <taxon>Archaea</taxon>
        <taxon>Methanobacteriati</taxon>
        <taxon>Methanobacteriota</taxon>
        <taxon>Stenosarchaea group</taxon>
        <taxon>Halobacteria</taxon>
        <taxon>Halobacteriales</taxon>
        <taxon>Haloferacaceae</taxon>
        <taxon>Halorubrum</taxon>
    </lineage>
</organism>
<dbReference type="Proteomes" id="UP001501425">
    <property type="component" value="Unassembled WGS sequence"/>
</dbReference>
<evidence type="ECO:0000313" key="9">
    <source>
        <dbReference type="Proteomes" id="UP001567571"/>
    </source>
</evidence>
<dbReference type="GO" id="GO:0016887">
    <property type="term" value="F:ATP hydrolysis activity"/>
    <property type="evidence" value="ECO:0007669"/>
    <property type="project" value="InterPro"/>
</dbReference>
<comment type="similarity">
    <text evidence="1">Belongs to the ABC transporter superfamily.</text>
</comment>
<name>A0AAV3STI0_9EURY</name>
<evidence type="ECO:0000256" key="3">
    <source>
        <dbReference type="ARBA" id="ARBA00022741"/>
    </source>
</evidence>
<evidence type="ECO:0000256" key="1">
    <source>
        <dbReference type="ARBA" id="ARBA00005417"/>
    </source>
</evidence>
<keyword evidence="4 7" id="KW-0067">ATP-binding</keyword>
<dbReference type="EMBL" id="BAAADQ010000012">
    <property type="protein sequence ID" value="GAA0545884.1"/>
    <property type="molecule type" value="Genomic_DNA"/>
</dbReference>
<dbReference type="CDD" id="cd03257">
    <property type="entry name" value="ABC_NikE_OppD_transporters"/>
    <property type="match status" value="1"/>
</dbReference>
<evidence type="ECO:0000256" key="2">
    <source>
        <dbReference type="ARBA" id="ARBA00022448"/>
    </source>
</evidence>
<evidence type="ECO:0000259" key="5">
    <source>
        <dbReference type="PROSITE" id="PS50893"/>
    </source>
</evidence>
<comment type="caution">
    <text evidence="6">The sequence shown here is derived from an EMBL/GenBank/DDBJ whole genome shotgun (WGS) entry which is preliminary data.</text>
</comment>
<dbReference type="GO" id="GO:0055085">
    <property type="term" value="P:transmembrane transport"/>
    <property type="evidence" value="ECO:0007669"/>
    <property type="project" value="UniProtKB-ARBA"/>
</dbReference>
<dbReference type="PANTHER" id="PTHR43776:SF7">
    <property type="entry name" value="D,D-DIPEPTIDE TRANSPORT ATP-BINDING PROTEIN DDPF-RELATED"/>
    <property type="match status" value="1"/>
</dbReference>
<dbReference type="InterPro" id="IPR013563">
    <property type="entry name" value="Oligopep_ABC_C"/>
</dbReference>
<reference evidence="7 9" key="3">
    <citation type="submission" date="2024-06" db="EMBL/GenBank/DDBJ databases">
        <title>Halorubrum miltondacostae sp. nov., a potential PHA producer isolated from an inland solar saltern in Rio Maior, Portugal.</title>
        <authorList>
            <person name="Albuquerque L."/>
            <person name="Viver T."/>
            <person name="Barroso C."/>
            <person name="Claudino R."/>
            <person name="Galvan M."/>
            <person name="Simoes G."/>
            <person name="Lobo Da Cunha A."/>
            <person name="Egas C."/>
        </authorList>
    </citation>
    <scope>NUCLEOTIDE SEQUENCE [LARGE SCALE GENOMIC DNA]</scope>
    <source>
        <strain evidence="7 9">DSM 18646</strain>
    </source>
</reference>
<keyword evidence="9" id="KW-1185">Reference proteome</keyword>
<dbReference type="Pfam" id="PF08352">
    <property type="entry name" value="oligo_HPY"/>
    <property type="match status" value="1"/>
</dbReference>